<evidence type="ECO:0000256" key="5">
    <source>
        <dbReference type="SAM" id="MobiDB-lite"/>
    </source>
</evidence>
<dbReference type="InterPro" id="IPR050437">
    <property type="entry name" value="Ribos_protein_bS1-like"/>
</dbReference>
<evidence type="ECO:0000313" key="7">
    <source>
        <dbReference type="EMBL" id="OGY34931.1"/>
    </source>
</evidence>
<dbReference type="PANTHER" id="PTHR10724">
    <property type="entry name" value="30S RIBOSOMAL PROTEIN S1"/>
    <property type="match status" value="1"/>
</dbReference>
<dbReference type="FunFam" id="2.40.50.140:FF:000103">
    <property type="entry name" value="protein RRP5 homolog"/>
    <property type="match status" value="1"/>
</dbReference>
<dbReference type="PROSITE" id="PS50126">
    <property type="entry name" value="S1"/>
    <property type="match status" value="4"/>
</dbReference>
<dbReference type="GO" id="GO:0006412">
    <property type="term" value="P:translation"/>
    <property type="evidence" value="ECO:0007669"/>
    <property type="project" value="TreeGrafter"/>
</dbReference>
<protein>
    <recommendedName>
        <fullName evidence="6">S1 motif domain-containing protein</fullName>
    </recommendedName>
</protein>
<evidence type="ECO:0000313" key="8">
    <source>
        <dbReference type="Proteomes" id="UP000177528"/>
    </source>
</evidence>
<feature type="domain" description="S1 motif" evidence="6">
    <location>
        <begin position="18"/>
        <end position="85"/>
    </location>
</feature>
<dbReference type="InterPro" id="IPR012340">
    <property type="entry name" value="NA-bd_OB-fold"/>
</dbReference>
<organism evidence="7 8">
    <name type="scientific">Candidatus Andersenbacteria bacterium RIFCSPHIGHO2_12_FULL_45_11</name>
    <dbReference type="NCBI Taxonomy" id="1797281"/>
    <lineage>
        <taxon>Bacteria</taxon>
        <taxon>Candidatus Anderseniibacteriota</taxon>
    </lineage>
</organism>
<dbReference type="SMART" id="SM00316">
    <property type="entry name" value="S1"/>
    <property type="match status" value="4"/>
</dbReference>
<dbReference type="GO" id="GO:0003729">
    <property type="term" value="F:mRNA binding"/>
    <property type="evidence" value="ECO:0007669"/>
    <property type="project" value="TreeGrafter"/>
</dbReference>
<feature type="domain" description="S1 motif" evidence="6">
    <location>
        <begin position="286"/>
        <end position="355"/>
    </location>
</feature>
<dbReference type="PANTHER" id="PTHR10724:SF7">
    <property type="entry name" value="SMALL RIBOSOMAL SUBUNIT PROTEIN BS1C"/>
    <property type="match status" value="1"/>
</dbReference>
<sequence length="373" mass="41287">MEEVLAKHDDLAHVPEKGEVLNGTILEKTSNALYIDIGRFGVGVIYGKELFDDLDTFKRSKIADTVQATVQELDNEDGYIELSLRSATRERSWEELRRKLDDDVAFESEIIDANKGGLIVRVNGVTGFLPVSQLAPDHYPRVEGGDKSKIQERLASYVGQIFKLKAITIDPENEKLIVSEKAAVSDEISATLEHLGKGKDVEGVISGIVDFGVFVKFEESGQELEGLVHISELAWQRIDNPADFVSIGDKVKAKVIGIDSGLRISLSIKQLQDDPWLKAAEKYNAGDTVTGKILKVTPFGGFVKLDKDIHGLVHVSELPADIQKDPTAHLHAGEEMEFTIISIEPKEHRLGLSLKKPTEEVKETKKEKKAKKK</sequence>
<feature type="domain" description="S1 motif" evidence="6">
    <location>
        <begin position="103"/>
        <end position="181"/>
    </location>
</feature>
<dbReference type="Proteomes" id="UP000177528">
    <property type="component" value="Unassembled WGS sequence"/>
</dbReference>
<name>A0A1G1X562_9BACT</name>
<keyword evidence="3" id="KW-0687">Ribonucleoprotein</keyword>
<dbReference type="EMBL" id="MHHR01000007">
    <property type="protein sequence ID" value="OGY34931.1"/>
    <property type="molecule type" value="Genomic_DNA"/>
</dbReference>
<dbReference type="InterPro" id="IPR003029">
    <property type="entry name" value="S1_domain"/>
</dbReference>
<dbReference type="GO" id="GO:0003735">
    <property type="term" value="F:structural constituent of ribosome"/>
    <property type="evidence" value="ECO:0007669"/>
    <property type="project" value="TreeGrafter"/>
</dbReference>
<evidence type="ECO:0000259" key="6">
    <source>
        <dbReference type="PROSITE" id="PS50126"/>
    </source>
</evidence>
<proteinExistence type="inferred from homology"/>
<dbReference type="CDD" id="cd04465">
    <property type="entry name" value="S1_RPS1_repeat_ec2_hs2"/>
    <property type="match status" value="1"/>
</dbReference>
<feature type="domain" description="S1 motif" evidence="6">
    <location>
        <begin position="198"/>
        <end position="269"/>
    </location>
</feature>
<feature type="region of interest" description="Disordered" evidence="5">
    <location>
        <begin position="352"/>
        <end position="373"/>
    </location>
</feature>
<evidence type="ECO:0000256" key="3">
    <source>
        <dbReference type="ARBA" id="ARBA00023274"/>
    </source>
</evidence>
<accession>A0A1G1X562</accession>
<evidence type="ECO:0000256" key="1">
    <source>
        <dbReference type="ARBA" id="ARBA00006767"/>
    </source>
</evidence>
<keyword evidence="2" id="KW-0689">Ribosomal protein</keyword>
<comment type="caution">
    <text evidence="7">The sequence shown here is derived from an EMBL/GenBank/DDBJ whole genome shotgun (WGS) entry which is preliminary data.</text>
</comment>
<feature type="compositionally biased region" description="Basic and acidic residues" evidence="5">
    <location>
        <begin position="352"/>
        <end position="366"/>
    </location>
</feature>
<reference evidence="7 8" key="1">
    <citation type="journal article" date="2016" name="Nat. Commun.">
        <title>Thousands of microbial genomes shed light on interconnected biogeochemical processes in an aquifer system.</title>
        <authorList>
            <person name="Anantharaman K."/>
            <person name="Brown C.T."/>
            <person name="Hug L.A."/>
            <person name="Sharon I."/>
            <person name="Castelle C.J."/>
            <person name="Probst A.J."/>
            <person name="Thomas B.C."/>
            <person name="Singh A."/>
            <person name="Wilkins M.J."/>
            <person name="Karaoz U."/>
            <person name="Brodie E.L."/>
            <person name="Williams K.H."/>
            <person name="Hubbard S.S."/>
            <person name="Banfield J.F."/>
        </authorList>
    </citation>
    <scope>NUCLEOTIDE SEQUENCE [LARGE SCALE GENOMIC DNA]</scope>
</reference>
<dbReference type="Gene3D" id="2.40.50.140">
    <property type="entry name" value="Nucleic acid-binding proteins"/>
    <property type="match status" value="4"/>
</dbReference>
<dbReference type="AlphaFoldDB" id="A0A1G1X562"/>
<dbReference type="PRINTS" id="PR00681">
    <property type="entry name" value="RIBOSOMALS1"/>
</dbReference>
<dbReference type="InterPro" id="IPR035104">
    <property type="entry name" value="Ribosomal_protein_S1-like"/>
</dbReference>
<dbReference type="Pfam" id="PF00575">
    <property type="entry name" value="S1"/>
    <property type="match status" value="4"/>
</dbReference>
<dbReference type="SUPFAM" id="SSF50249">
    <property type="entry name" value="Nucleic acid-binding proteins"/>
    <property type="match status" value="4"/>
</dbReference>
<gene>
    <name evidence="7" type="ORF">A3D99_03480</name>
</gene>
<comment type="function">
    <text evidence="4">Binds mRNA; thus facilitating recognition of the initiation point. It is needed to translate mRNA with a short Shine-Dalgarno (SD) purine-rich sequence.</text>
</comment>
<evidence type="ECO:0000256" key="4">
    <source>
        <dbReference type="ARBA" id="ARBA00025604"/>
    </source>
</evidence>
<evidence type="ECO:0000256" key="2">
    <source>
        <dbReference type="ARBA" id="ARBA00022980"/>
    </source>
</evidence>
<comment type="similarity">
    <text evidence="1">Belongs to the bacterial ribosomal protein bS1 family.</text>
</comment>